<dbReference type="GO" id="GO:0009279">
    <property type="term" value="C:cell outer membrane"/>
    <property type="evidence" value="ECO:0007669"/>
    <property type="project" value="UniProtKB-SubCell"/>
</dbReference>
<keyword evidence="5" id="KW-0732">Signal</keyword>
<dbReference type="Proteomes" id="UP000283850">
    <property type="component" value="Unassembled WGS sequence"/>
</dbReference>
<evidence type="ECO:0000256" key="9">
    <source>
        <dbReference type="ARBA" id="ARBA00023237"/>
    </source>
</evidence>
<evidence type="ECO:0000256" key="1">
    <source>
        <dbReference type="ARBA" id="ARBA00004571"/>
    </source>
</evidence>
<evidence type="ECO:0000256" key="11">
    <source>
        <dbReference type="RuleBase" id="RU003357"/>
    </source>
</evidence>
<dbReference type="Pfam" id="PF07715">
    <property type="entry name" value="Plug"/>
    <property type="match status" value="1"/>
</dbReference>
<dbReference type="PANTHER" id="PTHR30069:SF29">
    <property type="entry name" value="HEMOGLOBIN AND HEMOGLOBIN-HAPTOGLOBIN-BINDING PROTEIN 1-RELATED"/>
    <property type="match status" value="1"/>
</dbReference>
<dbReference type="RefSeq" id="WP_118421969.1">
    <property type="nucleotide sequence ID" value="NZ_QRZF01000013.1"/>
</dbReference>
<dbReference type="InterPro" id="IPR008969">
    <property type="entry name" value="CarboxyPept-like_regulatory"/>
</dbReference>
<comment type="similarity">
    <text evidence="10 11">Belongs to the TonB-dependent receptor family.</text>
</comment>
<dbReference type="InterPro" id="IPR023997">
    <property type="entry name" value="TonB-dep_OMP_SusC/RagA_CS"/>
</dbReference>
<dbReference type="GO" id="GO:0015344">
    <property type="term" value="F:siderophore uptake transmembrane transporter activity"/>
    <property type="evidence" value="ECO:0007669"/>
    <property type="project" value="TreeGrafter"/>
</dbReference>
<sequence length="1019" mass="114229">MRNSINLRLLSLTLLLCLFPTWIIAQSLSIKGSVKDTMGEPIIGANVLIAGTTNGIITDIDGNFTLTVPKNGELVISYIGYQTQTVKLNKQTTIEIILKEDAEALEEVVVVGYGSQKKATLTGSIANVAGAEIAKSPSVNLGSSLAGKLPGLIVNQRSGQPGDDDPSMKIRGRASFASDNGPLVIIDGMERGNMTRLNPDDIESYTVLKDASAAIYGARAANGVILITTKKGTKGKPQFSFSQNVALSAPTVKPKVLNSAEYAEAFNEGYWYRLGRPESGYTPYYSDEAIQKYRDGSDPVLYPNTNWLDETMKSHSMQYVTSMQVTGGTDKVSYLLSYRFLKQGSGYHHNPIDYRQHTVRANISVEMNDYLTIGANISAMIRDRMTTPTYQSDNFWNIVHASPTLVARYPNGLIGPGRLTENPLLLDRRGYQKMNNTPVSSSFTATLKIPYIKGLKVEGSFNYDFNNQFQKNVRTPYTYHEYNVNTGEYEEKKGTGSNSSVIQVQDESWKWTTLMWNTRLVYETTIKENHNISAMLGIEQQQGTSNWMKAYRKNFLTSLLPDIDRGSSAAEDKDNGGNSGRDGRNNYFGRLNYDYRSKYMAEFIFRYDGSHKFPEGKRYGFFPAASFGWRISEEPFMKNLFPDIDQLKLRFSAGQTGYDSVDAYQHLQTYSIGGNYVFGTTDTSGIQAGVMPNSDITWEVSTKYDLGFEGGFKNGLIGFNLTLFQENRSSILASRNLSIPGTLGFTGLPNENIGKTRNRGFELELSHRNRVNKDFFYEIIGNIAYAKSKIIYMDETPNTFEYRNQTGRPIGADLFYKADGIFHTQEELDNYPHAAGTQVGDIKIVDLNKDGKIDSDDQYRFGYTNTPRTVFGLTTNFQYKNLDLSLFFQGQAGAYNYDDRFEILGNASYDNAYAERAKNRWTVDNPNGTMPRSDGYQPGKSTFYLQDATFIRLKSAELGYTLPKIWISKIGLTDLRVYVSGFNLLTWAKEIKHIDPEISDGSLNYPQQRVINFGLNVKF</sequence>
<dbReference type="NCBIfam" id="TIGR04057">
    <property type="entry name" value="SusC_RagA_signa"/>
    <property type="match status" value="1"/>
</dbReference>
<keyword evidence="9 10" id="KW-0998">Cell outer membrane</keyword>
<dbReference type="PROSITE" id="PS52016">
    <property type="entry name" value="TONB_DEPENDENT_REC_3"/>
    <property type="match status" value="1"/>
</dbReference>
<evidence type="ECO:0000256" key="6">
    <source>
        <dbReference type="ARBA" id="ARBA00023077"/>
    </source>
</evidence>
<dbReference type="FunFam" id="2.60.40.1120:FF:000003">
    <property type="entry name" value="Outer membrane protein Omp121"/>
    <property type="match status" value="1"/>
</dbReference>
<organism evidence="14 15">
    <name type="scientific">Bacteroides intestinalis</name>
    <dbReference type="NCBI Taxonomy" id="329854"/>
    <lineage>
        <taxon>Bacteria</taxon>
        <taxon>Pseudomonadati</taxon>
        <taxon>Bacteroidota</taxon>
        <taxon>Bacteroidia</taxon>
        <taxon>Bacteroidales</taxon>
        <taxon>Bacteroidaceae</taxon>
        <taxon>Bacteroides</taxon>
    </lineage>
</organism>
<keyword evidence="8 14" id="KW-0675">Receptor</keyword>
<protein>
    <submittedName>
        <fullName evidence="14">TonB-dependent receptor</fullName>
    </submittedName>
</protein>
<dbReference type="AlphaFoldDB" id="A0A412Y0V5"/>
<comment type="caution">
    <text evidence="14">The sequence shown here is derived from an EMBL/GenBank/DDBJ whole genome shotgun (WGS) entry which is preliminary data.</text>
</comment>
<dbReference type="InterPro" id="IPR012910">
    <property type="entry name" value="Plug_dom"/>
</dbReference>
<dbReference type="FunFam" id="2.170.130.10:FF:000003">
    <property type="entry name" value="SusC/RagA family TonB-linked outer membrane protein"/>
    <property type="match status" value="1"/>
</dbReference>
<evidence type="ECO:0000259" key="12">
    <source>
        <dbReference type="Pfam" id="PF00593"/>
    </source>
</evidence>
<evidence type="ECO:0000256" key="5">
    <source>
        <dbReference type="ARBA" id="ARBA00022729"/>
    </source>
</evidence>
<evidence type="ECO:0000256" key="8">
    <source>
        <dbReference type="ARBA" id="ARBA00023170"/>
    </source>
</evidence>
<reference evidence="14 15" key="1">
    <citation type="submission" date="2018-08" db="EMBL/GenBank/DDBJ databases">
        <title>A genome reference for cultivated species of the human gut microbiota.</title>
        <authorList>
            <person name="Zou Y."/>
            <person name="Xue W."/>
            <person name="Luo G."/>
        </authorList>
    </citation>
    <scope>NUCLEOTIDE SEQUENCE [LARGE SCALE GENOMIC DNA]</scope>
    <source>
        <strain evidence="14 15">AF14-32</strain>
    </source>
</reference>
<keyword evidence="6 11" id="KW-0798">TonB box</keyword>
<evidence type="ECO:0000256" key="7">
    <source>
        <dbReference type="ARBA" id="ARBA00023136"/>
    </source>
</evidence>
<dbReference type="InterPro" id="IPR023996">
    <property type="entry name" value="TonB-dep_OMP_SusC/RagA"/>
</dbReference>
<dbReference type="SUPFAM" id="SSF49464">
    <property type="entry name" value="Carboxypeptidase regulatory domain-like"/>
    <property type="match status" value="1"/>
</dbReference>
<dbReference type="InterPro" id="IPR039426">
    <property type="entry name" value="TonB-dep_rcpt-like"/>
</dbReference>
<evidence type="ECO:0000313" key="14">
    <source>
        <dbReference type="EMBL" id="RGV50931.1"/>
    </source>
</evidence>
<gene>
    <name evidence="14" type="ORF">DWW10_17125</name>
</gene>
<feature type="domain" description="TonB-dependent receptor-like beta-barrel" evidence="12">
    <location>
        <begin position="456"/>
        <end position="983"/>
    </location>
</feature>
<dbReference type="SUPFAM" id="SSF56935">
    <property type="entry name" value="Porins"/>
    <property type="match status" value="1"/>
</dbReference>
<evidence type="ECO:0000313" key="15">
    <source>
        <dbReference type="Proteomes" id="UP000283850"/>
    </source>
</evidence>
<dbReference type="Gene3D" id="2.170.130.10">
    <property type="entry name" value="TonB-dependent receptor, plug domain"/>
    <property type="match status" value="1"/>
</dbReference>
<evidence type="ECO:0000256" key="10">
    <source>
        <dbReference type="PROSITE-ProRule" id="PRU01360"/>
    </source>
</evidence>
<dbReference type="EMBL" id="QRZF01000013">
    <property type="protein sequence ID" value="RGV50931.1"/>
    <property type="molecule type" value="Genomic_DNA"/>
</dbReference>
<dbReference type="InterPro" id="IPR037066">
    <property type="entry name" value="Plug_dom_sf"/>
</dbReference>
<evidence type="ECO:0000256" key="4">
    <source>
        <dbReference type="ARBA" id="ARBA00022692"/>
    </source>
</evidence>
<keyword evidence="3 10" id="KW-1134">Transmembrane beta strand</keyword>
<evidence type="ECO:0000259" key="13">
    <source>
        <dbReference type="Pfam" id="PF07715"/>
    </source>
</evidence>
<keyword evidence="2 10" id="KW-0813">Transport</keyword>
<dbReference type="InterPro" id="IPR036942">
    <property type="entry name" value="Beta-barrel_TonB_sf"/>
</dbReference>
<evidence type="ECO:0000256" key="3">
    <source>
        <dbReference type="ARBA" id="ARBA00022452"/>
    </source>
</evidence>
<dbReference type="Pfam" id="PF13715">
    <property type="entry name" value="CarbopepD_reg_2"/>
    <property type="match status" value="1"/>
</dbReference>
<keyword evidence="4 10" id="KW-0812">Transmembrane</keyword>
<dbReference type="Gene3D" id="2.40.170.20">
    <property type="entry name" value="TonB-dependent receptor, beta-barrel domain"/>
    <property type="match status" value="1"/>
</dbReference>
<accession>A0A412Y0V5</accession>
<name>A0A412Y0V5_9BACE</name>
<dbReference type="PANTHER" id="PTHR30069">
    <property type="entry name" value="TONB-DEPENDENT OUTER MEMBRANE RECEPTOR"/>
    <property type="match status" value="1"/>
</dbReference>
<dbReference type="Pfam" id="PF00593">
    <property type="entry name" value="TonB_dep_Rec_b-barrel"/>
    <property type="match status" value="1"/>
</dbReference>
<dbReference type="GO" id="GO:0044718">
    <property type="term" value="P:siderophore transmembrane transport"/>
    <property type="evidence" value="ECO:0007669"/>
    <property type="project" value="TreeGrafter"/>
</dbReference>
<feature type="domain" description="TonB-dependent receptor plug" evidence="13">
    <location>
        <begin position="118"/>
        <end position="224"/>
    </location>
</feature>
<comment type="subcellular location">
    <subcellularLocation>
        <location evidence="1 10">Cell outer membrane</location>
        <topology evidence="1 10">Multi-pass membrane protein</topology>
    </subcellularLocation>
</comment>
<keyword evidence="7 10" id="KW-0472">Membrane</keyword>
<evidence type="ECO:0000256" key="2">
    <source>
        <dbReference type="ARBA" id="ARBA00022448"/>
    </source>
</evidence>
<proteinExistence type="inferred from homology"/>
<dbReference type="Gene3D" id="2.60.40.1120">
    <property type="entry name" value="Carboxypeptidase-like, regulatory domain"/>
    <property type="match status" value="1"/>
</dbReference>
<dbReference type="InterPro" id="IPR000531">
    <property type="entry name" value="Beta-barrel_TonB"/>
</dbReference>
<dbReference type="NCBIfam" id="TIGR04056">
    <property type="entry name" value="OMP_RagA_SusC"/>
    <property type="match status" value="1"/>
</dbReference>